<gene>
    <name evidence="2" type="ORF">JCM17846_07710</name>
</gene>
<reference evidence="2 3" key="1">
    <citation type="submission" date="2019-09" db="EMBL/GenBank/DDBJ databases">
        <title>NBRP : Genome information of microbial organism related human and environment.</title>
        <authorList>
            <person name="Hattori M."/>
            <person name="Oshima K."/>
            <person name="Inaba H."/>
            <person name="Suda W."/>
            <person name="Sakamoto M."/>
            <person name="Iino T."/>
            <person name="Kitahara M."/>
            <person name="Oshida Y."/>
            <person name="Iida T."/>
            <person name="Kudo T."/>
            <person name="Itoh T."/>
            <person name="Ohkuma M."/>
        </authorList>
    </citation>
    <scope>NUCLEOTIDE SEQUENCE [LARGE SCALE GENOMIC DNA]</scope>
    <source>
        <strain evidence="2 3">Q-1</strain>
    </source>
</reference>
<keyword evidence="1" id="KW-0812">Transmembrane</keyword>
<sequence length="70" mass="7842">MVEWLAGIYGGTDAAWFFSIVTWILAIVAPLLLGVAFAVYADRKIWRQCSCAGVRMWWGRSAFSKALLMV</sequence>
<dbReference type="Proteomes" id="UP000324996">
    <property type="component" value="Unassembled WGS sequence"/>
</dbReference>
<dbReference type="EMBL" id="BKCN01000002">
    <property type="protein sequence ID" value="GER03089.1"/>
    <property type="molecule type" value="Genomic_DNA"/>
</dbReference>
<keyword evidence="3" id="KW-1185">Reference proteome</keyword>
<organism evidence="2 3">
    <name type="scientific">Iodidimonas nitroreducens</name>
    <dbReference type="NCBI Taxonomy" id="1236968"/>
    <lineage>
        <taxon>Bacteria</taxon>
        <taxon>Pseudomonadati</taxon>
        <taxon>Pseudomonadota</taxon>
        <taxon>Alphaproteobacteria</taxon>
        <taxon>Iodidimonadales</taxon>
        <taxon>Iodidimonadaceae</taxon>
        <taxon>Iodidimonas</taxon>
    </lineage>
</organism>
<evidence type="ECO:0000313" key="3">
    <source>
        <dbReference type="Proteomes" id="UP000324996"/>
    </source>
</evidence>
<feature type="transmembrane region" description="Helical" evidence="1">
    <location>
        <begin position="15"/>
        <end position="40"/>
    </location>
</feature>
<evidence type="ECO:0000313" key="2">
    <source>
        <dbReference type="EMBL" id="GER03089.1"/>
    </source>
</evidence>
<proteinExistence type="predicted"/>
<accession>A0A5A7N7N4</accession>
<protein>
    <submittedName>
        <fullName evidence="2">Uncharacterized protein</fullName>
    </submittedName>
</protein>
<keyword evidence="1" id="KW-0472">Membrane</keyword>
<name>A0A5A7N7N4_9PROT</name>
<comment type="caution">
    <text evidence="2">The sequence shown here is derived from an EMBL/GenBank/DDBJ whole genome shotgun (WGS) entry which is preliminary data.</text>
</comment>
<dbReference type="AlphaFoldDB" id="A0A5A7N7N4"/>
<evidence type="ECO:0000256" key="1">
    <source>
        <dbReference type="SAM" id="Phobius"/>
    </source>
</evidence>
<keyword evidence="1" id="KW-1133">Transmembrane helix</keyword>